<feature type="transmembrane region" description="Helical" evidence="1">
    <location>
        <begin position="86"/>
        <end position="104"/>
    </location>
</feature>
<organism evidence="2 3">
    <name type="scientific">Pseudofrankia asymbiotica</name>
    <dbReference type="NCBI Taxonomy" id="1834516"/>
    <lineage>
        <taxon>Bacteria</taxon>
        <taxon>Bacillati</taxon>
        <taxon>Actinomycetota</taxon>
        <taxon>Actinomycetes</taxon>
        <taxon>Frankiales</taxon>
        <taxon>Frankiaceae</taxon>
        <taxon>Pseudofrankia</taxon>
    </lineage>
</organism>
<dbReference type="CDD" id="cd07812">
    <property type="entry name" value="SRPBCC"/>
    <property type="match status" value="1"/>
</dbReference>
<evidence type="ECO:0000313" key="2">
    <source>
        <dbReference type="EMBL" id="ONH25768.1"/>
    </source>
</evidence>
<keyword evidence="3" id="KW-1185">Reference proteome</keyword>
<keyword evidence="1" id="KW-0812">Transmembrane</keyword>
<dbReference type="InterPro" id="IPR023393">
    <property type="entry name" value="START-like_dom_sf"/>
</dbReference>
<keyword evidence="1" id="KW-1133">Transmembrane helix</keyword>
<dbReference type="Gene3D" id="3.30.530.20">
    <property type="match status" value="1"/>
</dbReference>
<protein>
    <submittedName>
        <fullName evidence="2">Uncharacterized protein</fullName>
    </submittedName>
</protein>
<accession>A0A1V2I4Z8</accession>
<dbReference type="EMBL" id="MOMC01000057">
    <property type="protein sequence ID" value="ONH25768.1"/>
    <property type="molecule type" value="Genomic_DNA"/>
</dbReference>
<dbReference type="AlphaFoldDB" id="A0A1V2I4Z8"/>
<proteinExistence type="predicted"/>
<sequence>MAQQWLSLVAIVATVPLVVLVSNVIHELGHALAALSVGYRVRGFVVGGTGADFTRSGRFLQFGRKFGKATAIVSPRHGWISGRRGIVAYGGGIAMNFVAVALALPDGLGFARCGLTAQSCAAKFGNGPLPASGMLAEQDLVRYVGAISILFCGINIFQAATNLWPRVLASGAVTDAKHILNLVEARHLVEWIQVAESTVVVDRPRAQVWEFLDNPENTPRYDPTVIRAYRKPGTSAGVGRIIVTERRPSVPGAEGPAQEAEVIAFEPPRRVIVRSAGHQTLRAETLLRAFGPGATRLTRTVWLGAKPTLTPEQRKRMLDALSGIAAELNRDNEAIRRLLEPEHLDGRAGEQTRMTQAIRIRRNRNTRALARRQP</sequence>
<dbReference type="SUPFAM" id="SSF55961">
    <property type="entry name" value="Bet v1-like"/>
    <property type="match status" value="1"/>
</dbReference>
<evidence type="ECO:0000256" key="1">
    <source>
        <dbReference type="SAM" id="Phobius"/>
    </source>
</evidence>
<dbReference type="OrthoDB" id="5951835at2"/>
<name>A0A1V2I4Z8_9ACTN</name>
<dbReference type="InterPro" id="IPR019587">
    <property type="entry name" value="Polyketide_cyclase/dehydratase"/>
</dbReference>
<keyword evidence="1" id="KW-0472">Membrane</keyword>
<reference evidence="3" key="1">
    <citation type="submission" date="2016-10" db="EMBL/GenBank/DDBJ databases">
        <title>Frankia sp. NRRL B-16386 Genome sequencing.</title>
        <authorList>
            <person name="Ghodhbane-Gtari F."/>
            <person name="Swanson E."/>
            <person name="Gueddou A."/>
            <person name="Hezbri K."/>
            <person name="Ktari K."/>
            <person name="Nouioui I."/>
            <person name="Morris K."/>
            <person name="Simpson S."/>
            <person name="Abebe-Akele F."/>
            <person name="Thomas K."/>
            <person name="Gtari M."/>
            <person name="Tisa L.S."/>
        </authorList>
    </citation>
    <scope>NUCLEOTIDE SEQUENCE [LARGE SCALE GENOMIC DNA]</scope>
    <source>
        <strain evidence="3">NRRL B-16386</strain>
    </source>
</reference>
<comment type="caution">
    <text evidence="2">The sequence shown here is derived from an EMBL/GenBank/DDBJ whole genome shotgun (WGS) entry which is preliminary data.</text>
</comment>
<dbReference type="Proteomes" id="UP000188929">
    <property type="component" value="Unassembled WGS sequence"/>
</dbReference>
<feature type="transmembrane region" description="Helical" evidence="1">
    <location>
        <begin position="6"/>
        <end position="25"/>
    </location>
</feature>
<gene>
    <name evidence="2" type="ORF">BL253_26690</name>
</gene>
<dbReference type="RefSeq" id="WP_076820131.1">
    <property type="nucleotide sequence ID" value="NZ_MOMC01000057.1"/>
</dbReference>
<evidence type="ECO:0000313" key="3">
    <source>
        <dbReference type="Proteomes" id="UP000188929"/>
    </source>
</evidence>
<dbReference type="Pfam" id="PF10604">
    <property type="entry name" value="Polyketide_cyc2"/>
    <property type="match status" value="1"/>
</dbReference>